<comment type="similarity">
    <text evidence="1">Belongs to the plant acyltransferase family.</text>
</comment>
<dbReference type="GO" id="GO:0016747">
    <property type="term" value="F:acyltransferase activity, transferring groups other than amino-acyl groups"/>
    <property type="evidence" value="ECO:0007669"/>
    <property type="project" value="TreeGrafter"/>
</dbReference>
<sequence>MNTWADFARGLEIVTIPPYFDRTLLRSRNPPQSVPDRVEYQYALHKNGSPQNTKSHESGIIETKNVKVSNLIVTKEQLNVLKEKAKELYEDGNAINYSTFEVLSAHIWKCACIARATLDNEETKLYYPVSGRFSRLQPPLPDGYFGNVNFRAVSIAVVGDLKSKPLSYAASRIHETLVRMDNDYLRSSVDYLEQLPEISAAAYAPQMHMSPNFTITSWVRFPSYDTDFGWGRPVYMGPGDLRLEGKAYIFRNAQNNGSVRITIALQSSHMEVFEELFFNDCKVSTA</sequence>
<dbReference type="InterPro" id="IPR050317">
    <property type="entry name" value="Plant_Fungal_Acyltransferase"/>
</dbReference>
<gene>
    <name evidence="4" type="ORF">TIFTF001_045275</name>
</gene>
<dbReference type="Pfam" id="PF02458">
    <property type="entry name" value="Transferase"/>
    <property type="match status" value="1"/>
</dbReference>
<keyword evidence="3" id="KW-0012">Acyltransferase</keyword>
<evidence type="ECO:0000256" key="2">
    <source>
        <dbReference type="ARBA" id="ARBA00022679"/>
    </source>
</evidence>
<dbReference type="PANTHER" id="PTHR31642">
    <property type="entry name" value="TRICHOTHECENE 3-O-ACETYLTRANSFERASE"/>
    <property type="match status" value="1"/>
</dbReference>
<keyword evidence="2" id="KW-0808">Transferase</keyword>
<organism evidence="4 5">
    <name type="scientific">Ficus carica</name>
    <name type="common">Common fig</name>
    <dbReference type="NCBI Taxonomy" id="3494"/>
    <lineage>
        <taxon>Eukaryota</taxon>
        <taxon>Viridiplantae</taxon>
        <taxon>Streptophyta</taxon>
        <taxon>Embryophyta</taxon>
        <taxon>Tracheophyta</taxon>
        <taxon>Spermatophyta</taxon>
        <taxon>Magnoliopsida</taxon>
        <taxon>eudicotyledons</taxon>
        <taxon>Gunneridae</taxon>
        <taxon>Pentapetalae</taxon>
        <taxon>rosids</taxon>
        <taxon>fabids</taxon>
        <taxon>Rosales</taxon>
        <taxon>Moraceae</taxon>
        <taxon>Ficeae</taxon>
        <taxon>Ficus</taxon>
    </lineage>
</organism>
<evidence type="ECO:0000256" key="3">
    <source>
        <dbReference type="ARBA" id="ARBA00023315"/>
    </source>
</evidence>
<dbReference type="PANTHER" id="PTHR31642:SF11">
    <property type="entry name" value="SHIKIMATE O-HYDROXYCINNAMOYLTRANSFERASE"/>
    <property type="match status" value="1"/>
</dbReference>
<evidence type="ECO:0000313" key="5">
    <source>
        <dbReference type="Proteomes" id="UP001187192"/>
    </source>
</evidence>
<dbReference type="Gene3D" id="3.30.559.10">
    <property type="entry name" value="Chloramphenicol acetyltransferase-like domain"/>
    <property type="match status" value="2"/>
</dbReference>
<comment type="caution">
    <text evidence="4">The sequence shown here is derived from an EMBL/GenBank/DDBJ whole genome shotgun (WGS) entry which is preliminary data.</text>
</comment>
<reference evidence="4" key="1">
    <citation type="submission" date="2023-07" db="EMBL/GenBank/DDBJ databases">
        <title>draft genome sequence of fig (Ficus carica).</title>
        <authorList>
            <person name="Takahashi T."/>
            <person name="Nishimura K."/>
        </authorList>
    </citation>
    <scope>NUCLEOTIDE SEQUENCE</scope>
</reference>
<dbReference type="FunFam" id="3.30.559.10:FF:000008">
    <property type="entry name" value="Tryptamine hydroxycinnamoyl transferase"/>
    <property type="match status" value="1"/>
</dbReference>
<evidence type="ECO:0000256" key="1">
    <source>
        <dbReference type="ARBA" id="ARBA00009861"/>
    </source>
</evidence>
<dbReference type="Proteomes" id="UP001187192">
    <property type="component" value="Unassembled WGS sequence"/>
</dbReference>
<protein>
    <submittedName>
        <fullName evidence="4">Uncharacterized protein</fullName>
    </submittedName>
</protein>
<dbReference type="InterPro" id="IPR023213">
    <property type="entry name" value="CAT-like_dom_sf"/>
</dbReference>
<dbReference type="EMBL" id="BTGU01003843">
    <property type="protein sequence ID" value="GMN20072.1"/>
    <property type="molecule type" value="Genomic_DNA"/>
</dbReference>
<dbReference type="AlphaFoldDB" id="A0AA87YRK6"/>
<evidence type="ECO:0000313" key="4">
    <source>
        <dbReference type="EMBL" id="GMN20072.1"/>
    </source>
</evidence>
<name>A0AA87YRK6_FICCA</name>
<proteinExistence type="inferred from homology"/>
<accession>A0AA87YRK6</accession>
<keyword evidence="5" id="KW-1185">Reference proteome</keyword>